<dbReference type="GO" id="GO:0008194">
    <property type="term" value="F:UDP-glycosyltransferase activity"/>
    <property type="evidence" value="ECO:0007669"/>
    <property type="project" value="InterPro"/>
</dbReference>
<organism evidence="4 5">
    <name type="scientific">Allacma fusca</name>
    <dbReference type="NCBI Taxonomy" id="39272"/>
    <lineage>
        <taxon>Eukaryota</taxon>
        <taxon>Metazoa</taxon>
        <taxon>Ecdysozoa</taxon>
        <taxon>Arthropoda</taxon>
        <taxon>Hexapoda</taxon>
        <taxon>Collembola</taxon>
        <taxon>Symphypleona</taxon>
        <taxon>Sminthuridae</taxon>
        <taxon>Allacma</taxon>
    </lineage>
</organism>
<reference evidence="4" key="1">
    <citation type="submission" date="2021-06" db="EMBL/GenBank/DDBJ databases">
        <authorList>
            <person name="Hodson N. C."/>
            <person name="Mongue J. A."/>
            <person name="Jaron S. K."/>
        </authorList>
    </citation>
    <scope>NUCLEOTIDE SEQUENCE</scope>
</reference>
<comment type="caution">
    <text evidence="4">The sequence shown here is derived from an EMBL/GenBank/DDBJ whole genome shotgun (WGS) entry which is preliminary data.</text>
</comment>
<dbReference type="Pfam" id="PF00201">
    <property type="entry name" value="UDPGT"/>
    <property type="match status" value="1"/>
</dbReference>
<evidence type="ECO:0000256" key="3">
    <source>
        <dbReference type="ARBA" id="ARBA00022679"/>
    </source>
</evidence>
<dbReference type="PANTHER" id="PTHR48043">
    <property type="entry name" value="EG:EG0003.4 PROTEIN-RELATED"/>
    <property type="match status" value="1"/>
</dbReference>
<keyword evidence="2" id="KW-0328">Glycosyltransferase</keyword>
<accession>A0A8J2KQ36</accession>
<proteinExistence type="inferred from homology"/>
<dbReference type="PANTHER" id="PTHR48043:SF145">
    <property type="entry name" value="FI06409P-RELATED"/>
    <property type="match status" value="1"/>
</dbReference>
<sequence length="119" mass="13503">MKCLSLICFETFTPEGALRPICEITATSCNTSLRHTSETVYIQNLPKEIEGFIYISFGSVVQILALPADFIEIFMQAIRSLRRFHFLWKWEGKKPDNIPGTALLLSWLPQQDVLGANDP</sequence>
<evidence type="ECO:0000313" key="5">
    <source>
        <dbReference type="Proteomes" id="UP000708208"/>
    </source>
</evidence>
<evidence type="ECO:0000256" key="2">
    <source>
        <dbReference type="ARBA" id="ARBA00022676"/>
    </source>
</evidence>
<dbReference type="OrthoDB" id="5835829at2759"/>
<evidence type="ECO:0000313" key="4">
    <source>
        <dbReference type="EMBL" id="CAG7820988.1"/>
    </source>
</evidence>
<dbReference type="Proteomes" id="UP000708208">
    <property type="component" value="Unassembled WGS sequence"/>
</dbReference>
<dbReference type="EMBL" id="CAJVCH010496839">
    <property type="protein sequence ID" value="CAG7820988.1"/>
    <property type="molecule type" value="Genomic_DNA"/>
</dbReference>
<keyword evidence="5" id="KW-1185">Reference proteome</keyword>
<comment type="similarity">
    <text evidence="1">Belongs to the UDP-glycosyltransferase family.</text>
</comment>
<dbReference type="InterPro" id="IPR050271">
    <property type="entry name" value="UDP-glycosyltransferase"/>
</dbReference>
<name>A0A8J2KQ36_9HEXA</name>
<evidence type="ECO:0000256" key="1">
    <source>
        <dbReference type="ARBA" id="ARBA00009995"/>
    </source>
</evidence>
<dbReference type="InterPro" id="IPR002213">
    <property type="entry name" value="UDP_glucos_trans"/>
</dbReference>
<keyword evidence="3" id="KW-0808">Transferase</keyword>
<gene>
    <name evidence="4" type="ORF">AFUS01_LOCUS31353</name>
</gene>
<dbReference type="AlphaFoldDB" id="A0A8J2KQ36"/>
<protein>
    <submittedName>
        <fullName evidence="4">Uncharacterized protein</fullName>
    </submittedName>
</protein>